<comment type="similarity">
    <text evidence="2">Belongs to the universal ribosomal protein uL10 family.</text>
</comment>
<gene>
    <name evidence="7" type="ORF">G3O08_04890</name>
</gene>
<dbReference type="EMBL" id="JAAGVY010000006">
    <property type="protein sequence ID" value="NEN22836.1"/>
    <property type="molecule type" value="Genomic_DNA"/>
</dbReference>
<protein>
    <recommendedName>
        <fullName evidence="5">Large ribosomal subunit protein uL10</fullName>
    </recommendedName>
    <alternativeName>
        <fullName evidence="6">50S ribosomal protein L10</fullName>
    </alternativeName>
</protein>
<dbReference type="InterPro" id="IPR001790">
    <property type="entry name" value="Ribosomal_uL10"/>
</dbReference>
<dbReference type="PANTHER" id="PTHR11560">
    <property type="entry name" value="39S RIBOSOMAL PROTEIN L10, MITOCHONDRIAL"/>
    <property type="match status" value="1"/>
</dbReference>
<keyword evidence="4" id="KW-0687">Ribonucleoprotein</keyword>
<dbReference type="GO" id="GO:0005840">
    <property type="term" value="C:ribosome"/>
    <property type="evidence" value="ECO:0007669"/>
    <property type="project" value="UniProtKB-KW"/>
</dbReference>
<dbReference type="GO" id="GO:1990904">
    <property type="term" value="C:ribonucleoprotein complex"/>
    <property type="evidence" value="ECO:0007669"/>
    <property type="project" value="UniProtKB-KW"/>
</dbReference>
<accession>A0A7K3WMG5</accession>
<proteinExistence type="inferred from homology"/>
<sequence>MTKEQKNQFVDDLTVTLSSAAVIYLADTSQLNSETTSALRRACYKKDVKMSVVKNTLLKKAFERVEGKDFSELYGVLAGPTSLLISDTGNVPAKLIKEFRKKNERPILKAAFVEEMCYIGDDQLTALTEIKSREELIGDIIMLLQSPIKNVVGALQSGGHTIAGLVKTLSER</sequence>
<dbReference type="NCBIfam" id="NF000955">
    <property type="entry name" value="PRK00099.1-1"/>
    <property type="match status" value="1"/>
</dbReference>
<evidence type="ECO:0000256" key="1">
    <source>
        <dbReference type="ARBA" id="ARBA00002633"/>
    </source>
</evidence>
<dbReference type="RefSeq" id="WP_163283563.1">
    <property type="nucleotide sequence ID" value="NZ_JAAGVY010000006.1"/>
</dbReference>
<dbReference type="CDD" id="cd05797">
    <property type="entry name" value="Ribosomal_L10"/>
    <property type="match status" value="1"/>
</dbReference>
<keyword evidence="3 7" id="KW-0689">Ribosomal protein</keyword>
<dbReference type="Proteomes" id="UP000486602">
    <property type="component" value="Unassembled WGS sequence"/>
</dbReference>
<reference evidence="7 8" key="1">
    <citation type="submission" date="2020-02" db="EMBL/GenBank/DDBJ databases">
        <title>Out from the shadows clarifying the taxonomy of the family Cryomorphaceae and related taxa by utilizing the GTDB taxonomic framework.</title>
        <authorList>
            <person name="Bowman J.P."/>
        </authorList>
    </citation>
    <scope>NUCLEOTIDE SEQUENCE [LARGE SCALE GENOMIC DNA]</scope>
    <source>
        <strain evidence="7 8">QSSC 1-22</strain>
    </source>
</reference>
<evidence type="ECO:0000256" key="4">
    <source>
        <dbReference type="ARBA" id="ARBA00023274"/>
    </source>
</evidence>
<dbReference type="InterPro" id="IPR047865">
    <property type="entry name" value="Ribosomal_uL10_bac_type"/>
</dbReference>
<evidence type="ECO:0000313" key="8">
    <source>
        <dbReference type="Proteomes" id="UP000486602"/>
    </source>
</evidence>
<evidence type="ECO:0000313" key="7">
    <source>
        <dbReference type="EMBL" id="NEN22836.1"/>
    </source>
</evidence>
<evidence type="ECO:0000256" key="2">
    <source>
        <dbReference type="ARBA" id="ARBA00008889"/>
    </source>
</evidence>
<keyword evidence="8" id="KW-1185">Reference proteome</keyword>
<comment type="function">
    <text evidence="1">Forms part of the ribosomal stalk, playing a central role in the interaction of the ribosome with GTP-bound translation factors.</text>
</comment>
<dbReference type="SUPFAM" id="SSF160369">
    <property type="entry name" value="Ribosomal protein L10-like"/>
    <property type="match status" value="1"/>
</dbReference>
<dbReference type="AlphaFoldDB" id="A0A7K3WMG5"/>
<dbReference type="Gene3D" id="6.10.250.290">
    <property type="match status" value="1"/>
</dbReference>
<evidence type="ECO:0000256" key="3">
    <source>
        <dbReference type="ARBA" id="ARBA00022980"/>
    </source>
</evidence>
<comment type="caution">
    <text evidence="7">The sequence shown here is derived from an EMBL/GenBank/DDBJ whole genome shotgun (WGS) entry which is preliminary data.</text>
</comment>
<dbReference type="Pfam" id="PF00466">
    <property type="entry name" value="Ribosomal_L10"/>
    <property type="match status" value="1"/>
</dbReference>
<name>A0A7K3WMG5_9FLAO</name>
<dbReference type="Gene3D" id="3.30.70.1730">
    <property type="match status" value="1"/>
</dbReference>
<evidence type="ECO:0000256" key="5">
    <source>
        <dbReference type="ARBA" id="ARBA00035202"/>
    </source>
</evidence>
<dbReference type="InterPro" id="IPR043141">
    <property type="entry name" value="Ribosomal_uL10-like_sf"/>
</dbReference>
<evidence type="ECO:0000256" key="6">
    <source>
        <dbReference type="ARBA" id="ARBA00035502"/>
    </source>
</evidence>
<organism evidence="7 8">
    <name type="scientific">Cryomorpha ignava</name>
    <dbReference type="NCBI Taxonomy" id="101383"/>
    <lineage>
        <taxon>Bacteria</taxon>
        <taxon>Pseudomonadati</taxon>
        <taxon>Bacteroidota</taxon>
        <taxon>Flavobacteriia</taxon>
        <taxon>Flavobacteriales</taxon>
        <taxon>Cryomorphaceae</taxon>
        <taxon>Cryomorpha</taxon>
    </lineage>
</organism>